<evidence type="ECO:0000256" key="1">
    <source>
        <dbReference type="SAM" id="MobiDB-lite"/>
    </source>
</evidence>
<accession>A0A0R2RL69</accession>
<dbReference type="SMART" id="SM00834">
    <property type="entry name" value="CxxC_CXXC_SSSS"/>
    <property type="match status" value="1"/>
</dbReference>
<sequence>MPTYEYICQKCGAHLDIFHSMKDAPLKVCPKEKCTKKTWGKGKIEKQMGTGAGFLFKGSGFYITDYRSAGYKKAAKEATGGGEKSGEKKKSGDGGGTAKGGEGKSGKST</sequence>
<gene>
    <name evidence="3" type="ORF">ABR82_02755</name>
</gene>
<dbReference type="AlphaFoldDB" id="A0A0R2RL69"/>
<name>A0A0R2RL69_9BACT</name>
<dbReference type="PANTHER" id="PTHR34404:SF2">
    <property type="entry name" value="CONSERVED SERINE RICH PROTEIN"/>
    <property type="match status" value="1"/>
</dbReference>
<feature type="domain" description="Putative regulatory protein FmdB zinc ribbon" evidence="2">
    <location>
        <begin position="1"/>
        <end position="49"/>
    </location>
</feature>
<feature type="region of interest" description="Disordered" evidence="1">
    <location>
        <begin position="76"/>
        <end position="109"/>
    </location>
</feature>
<dbReference type="PANTHER" id="PTHR34404">
    <property type="entry name" value="REGULATORY PROTEIN, FMDB FAMILY"/>
    <property type="match status" value="1"/>
</dbReference>
<dbReference type="InterPro" id="IPR013429">
    <property type="entry name" value="Regulatory_FmdB_Zinc_ribbon"/>
</dbReference>
<dbReference type="EMBL" id="LIBO01000203">
    <property type="protein sequence ID" value="KRO61803.1"/>
    <property type="molecule type" value="Genomic_DNA"/>
</dbReference>
<evidence type="ECO:0000259" key="2">
    <source>
        <dbReference type="SMART" id="SM00834"/>
    </source>
</evidence>
<proteinExistence type="predicted"/>
<comment type="caution">
    <text evidence="3">The sequence shown here is derived from an EMBL/GenBank/DDBJ whole genome shotgun (WGS) entry which is preliminary data.</text>
</comment>
<evidence type="ECO:0000313" key="3">
    <source>
        <dbReference type="EMBL" id="KRO61803.1"/>
    </source>
</evidence>
<organism evidence="3 4">
    <name type="scientific">Verrucomicrobia subdivision 6 bacterium BACL9 MAG-120507-bin52</name>
    <dbReference type="NCBI Taxonomy" id="1655590"/>
    <lineage>
        <taxon>Bacteria</taxon>
        <taxon>Pseudomonadati</taxon>
        <taxon>Verrucomicrobiota</taxon>
        <taxon>Verrucomicrobiia</taxon>
        <taxon>Verrucomicrobiales</taxon>
        <taxon>Verrucomicrobia subdivision 6</taxon>
    </lineage>
</organism>
<dbReference type="Pfam" id="PF09723">
    <property type="entry name" value="Zn_ribbon_8"/>
    <property type="match status" value="1"/>
</dbReference>
<dbReference type="Proteomes" id="UP000051269">
    <property type="component" value="Unassembled WGS sequence"/>
</dbReference>
<evidence type="ECO:0000313" key="4">
    <source>
        <dbReference type="Proteomes" id="UP000051269"/>
    </source>
</evidence>
<reference evidence="3 4" key="1">
    <citation type="submission" date="2015-10" db="EMBL/GenBank/DDBJ databases">
        <title>Metagenome-Assembled Genomes uncover a global brackish microbiome.</title>
        <authorList>
            <person name="Hugerth L.W."/>
            <person name="Larsson J."/>
            <person name="Alneberg J."/>
            <person name="Lindh M.V."/>
            <person name="Legrand C."/>
            <person name="Pinhassi J."/>
            <person name="Andersson A.F."/>
        </authorList>
    </citation>
    <scope>NUCLEOTIDE SEQUENCE [LARGE SCALE GENOMIC DNA]</scope>
    <source>
        <strain evidence="3">BACL18 MAG-120507-bin52</strain>
    </source>
</reference>
<protein>
    <submittedName>
        <fullName evidence="3">FmdB family transcriptional regulator</fullName>
    </submittedName>
</protein>
<dbReference type="NCBIfam" id="TIGR02605">
    <property type="entry name" value="CxxC_CxxC_SSSS"/>
    <property type="match status" value="1"/>
</dbReference>